<evidence type="ECO:0000313" key="1">
    <source>
        <dbReference type="EnsemblMetazoa" id="AARA007933-PA"/>
    </source>
</evidence>
<dbReference type="Proteomes" id="UP000075840">
    <property type="component" value="Unassembled WGS sequence"/>
</dbReference>
<dbReference type="EMBL" id="APCN01000189">
    <property type="status" value="NOT_ANNOTATED_CDS"/>
    <property type="molecule type" value="Genomic_DNA"/>
</dbReference>
<keyword evidence="2" id="KW-1185">Reference proteome</keyword>
<dbReference type="VEuPathDB" id="VectorBase:AARA21_003056"/>
<dbReference type="AlphaFoldDB" id="A0A182I2Y6"/>
<dbReference type="VEuPathDB" id="VectorBase:AARA007933"/>
<accession>A0A182I2Y6</accession>
<dbReference type="EnsemblMetazoa" id="AARA007933-RA">
    <property type="protein sequence ID" value="AARA007933-PA"/>
    <property type="gene ID" value="AARA007933"/>
</dbReference>
<proteinExistence type="predicted"/>
<protein>
    <submittedName>
        <fullName evidence="1">Uncharacterized protein</fullName>
    </submittedName>
</protein>
<sequence>MDKYLRFFIKFQPYMIVLFTLQMVMVLTPAMAQTETDGIENLRFGGKVAVVFGFSWALAVVALITAIHKEDKRLIYPYACLFGFELLLLVLREFYIIAVHGFFIEVLTIKMYVAALVVPYVCASLFALHRLFTVDPIETRRDEGFVRFDRNEMAAVAESQISSSTISPVPNHNTPQVV</sequence>
<evidence type="ECO:0000313" key="2">
    <source>
        <dbReference type="Proteomes" id="UP000075840"/>
    </source>
</evidence>
<organism evidence="1 2">
    <name type="scientific">Anopheles arabiensis</name>
    <name type="common">Mosquito</name>
    <dbReference type="NCBI Taxonomy" id="7173"/>
    <lineage>
        <taxon>Eukaryota</taxon>
        <taxon>Metazoa</taxon>
        <taxon>Ecdysozoa</taxon>
        <taxon>Arthropoda</taxon>
        <taxon>Hexapoda</taxon>
        <taxon>Insecta</taxon>
        <taxon>Pterygota</taxon>
        <taxon>Neoptera</taxon>
        <taxon>Endopterygota</taxon>
        <taxon>Diptera</taxon>
        <taxon>Nematocera</taxon>
        <taxon>Culicoidea</taxon>
        <taxon>Culicidae</taxon>
        <taxon>Anophelinae</taxon>
        <taxon>Anopheles</taxon>
    </lineage>
</organism>
<name>A0A182I2Y6_ANOAR</name>
<dbReference type="GeneID" id="120905170"/>
<reference evidence="1" key="1">
    <citation type="submission" date="2022-08" db="UniProtKB">
        <authorList>
            <consortium name="EnsemblMetazoa"/>
        </authorList>
    </citation>
    <scope>IDENTIFICATION</scope>
    <source>
        <strain evidence="1">Dongola</strain>
    </source>
</reference>
<dbReference type="RefSeq" id="XP_040171962.1">
    <property type="nucleotide sequence ID" value="XM_040316028.1"/>
</dbReference>